<evidence type="ECO:0000313" key="1">
    <source>
        <dbReference type="EMBL" id="MFD2114781.1"/>
    </source>
</evidence>
<name>A0ABW4YGB9_9BACL</name>
<dbReference type="Proteomes" id="UP001597362">
    <property type="component" value="Unassembled WGS sequence"/>
</dbReference>
<accession>A0ABW4YGB9</accession>
<protein>
    <submittedName>
        <fullName evidence="1">Uncharacterized protein</fullName>
    </submittedName>
</protein>
<gene>
    <name evidence="1" type="ORF">ACFSJH_03335</name>
</gene>
<keyword evidence="2" id="KW-1185">Reference proteome</keyword>
<evidence type="ECO:0000313" key="2">
    <source>
        <dbReference type="Proteomes" id="UP001597362"/>
    </source>
</evidence>
<comment type="caution">
    <text evidence="1">The sequence shown here is derived from an EMBL/GenBank/DDBJ whole genome shotgun (WGS) entry which is preliminary data.</text>
</comment>
<sequence>MIILKDIGKFEELPAIAMHIYKGNITSSKSAKLTGVLCSSPL</sequence>
<organism evidence="1 2">
    <name type="scientific">Paenibacillus yanchengensis</name>
    <dbReference type="NCBI Taxonomy" id="2035833"/>
    <lineage>
        <taxon>Bacteria</taxon>
        <taxon>Bacillati</taxon>
        <taxon>Bacillota</taxon>
        <taxon>Bacilli</taxon>
        <taxon>Bacillales</taxon>
        <taxon>Paenibacillaceae</taxon>
        <taxon>Paenibacillus</taxon>
    </lineage>
</organism>
<proteinExistence type="predicted"/>
<reference evidence="2" key="1">
    <citation type="journal article" date="2019" name="Int. J. Syst. Evol. Microbiol.">
        <title>The Global Catalogue of Microorganisms (GCM) 10K type strain sequencing project: providing services to taxonomists for standard genome sequencing and annotation.</title>
        <authorList>
            <consortium name="The Broad Institute Genomics Platform"/>
            <consortium name="The Broad Institute Genome Sequencing Center for Infectious Disease"/>
            <person name="Wu L."/>
            <person name="Ma J."/>
        </authorList>
    </citation>
    <scope>NUCLEOTIDE SEQUENCE [LARGE SCALE GENOMIC DNA]</scope>
    <source>
        <strain evidence="2">GH52</strain>
    </source>
</reference>
<dbReference type="EMBL" id="JBHUHO010000008">
    <property type="protein sequence ID" value="MFD2114781.1"/>
    <property type="molecule type" value="Genomic_DNA"/>
</dbReference>
<dbReference type="RefSeq" id="WP_377769796.1">
    <property type="nucleotide sequence ID" value="NZ_JBHUHO010000008.1"/>
</dbReference>